<feature type="domain" description="Major facilitator superfamily (MFS) profile" evidence="7">
    <location>
        <begin position="92"/>
        <end position="279"/>
    </location>
</feature>
<evidence type="ECO:0000259" key="7">
    <source>
        <dbReference type="PROSITE" id="PS50850"/>
    </source>
</evidence>
<keyword evidence="9" id="KW-1185">Reference proteome</keyword>
<organism evidence="8 9">
    <name type="scientific">Halococcus hamelinensis 100A6</name>
    <dbReference type="NCBI Taxonomy" id="1132509"/>
    <lineage>
        <taxon>Archaea</taxon>
        <taxon>Methanobacteriati</taxon>
        <taxon>Methanobacteriota</taxon>
        <taxon>Stenosarchaea group</taxon>
        <taxon>Halobacteria</taxon>
        <taxon>Halobacteriales</taxon>
        <taxon>Halococcaceae</taxon>
        <taxon>Halococcus</taxon>
    </lineage>
</organism>
<dbReference type="PATRIC" id="fig|1132509.6.peg.3881"/>
<keyword evidence="4 6" id="KW-1133">Transmembrane helix</keyword>
<accession>M0LUP7</accession>
<evidence type="ECO:0000256" key="4">
    <source>
        <dbReference type="ARBA" id="ARBA00022989"/>
    </source>
</evidence>
<dbReference type="PIRSF" id="PIRSF035875">
    <property type="entry name" value="RNase_BN"/>
    <property type="match status" value="1"/>
</dbReference>
<dbReference type="Pfam" id="PF03631">
    <property type="entry name" value="Virul_fac_BrkB"/>
    <property type="match status" value="1"/>
</dbReference>
<feature type="transmembrane region" description="Helical" evidence="6">
    <location>
        <begin position="202"/>
        <end position="223"/>
    </location>
</feature>
<feature type="transmembrane region" description="Helical" evidence="6">
    <location>
        <begin position="36"/>
        <end position="58"/>
    </location>
</feature>
<gene>
    <name evidence="8" type="ORF">C447_16729</name>
</gene>
<comment type="subcellular location">
    <subcellularLocation>
        <location evidence="1">Cell membrane</location>
        <topology evidence="1">Multi-pass membrane protein</topology>
    </subcellularLocation>
</comment>
<dbReference type="AlphaFoldDB" id="M0LUP7"/>
<keyword evidence="3 6" id="KW-0812">Transmembrane</keyword>
<evidence type="ECO:0000256" key="3">
    <source>
        <dbReference type="ARBA" id="ARBA00022692"/>
    </source>
</evidence>
<protein>
    <submittedName>
        <fullName evidence="8">Ribonuclease BN</fullName>
    </submittedName>
</protein>
<name>M0LUP7_9EURY</name>
<dbReference type="PANTHER" id="PTHR30213:SF0">
    <property type="entry name" value="UPF0761 MEMBRANE PROTEIN YIHY"/>
    <property type="match status" value="1"/>
</dbReference>
<feature type="transmembrane region" description="Helical" evidence="6">
    <location>
        <begin position="235"/>
        <end position="259"/>
    </location>
</feature>
<keyword evidence="2" id="KW-1003">Cell membrane</keyword>
<evidence type="ECO:0000313" key="9">
    <source>
        <dbReference type="Proteomes" id="UP000011566"/>
    </source>
</evidence>
<dbReference type="InterPro" id="IPR020846">
    <property type="entry name" value="MFS_dom"/>
</dbReference>
<dbReference type="PROSITE" id="PS50850">
    <property type="entry name" value="MFS"/>
    <property type="match status" value="1"/>
</dbReference>
<dbReference type="GO" id="GO:0022857">
    <property type="term" value="F:transmembrane transporter activity"/>
    <property type="evidence" value="ECO:0007669"/>
    <property type="project" value="InterPro"/>
</dbReference>
<keyword evidence="5 6" id="KW-0472">Membrane</keyword>
<dbReference type="EMBL" id="AOMB01000043">
    <property type="protein sequence ID" value="EMA35820.1"/>
    <property type="molecule type" value="Genomic_DNA"/>
</dbReference>
<dbReference type="InterPro" id="IPR017039">
    <property type="entry name" value="Virul_fac_BrkB"/>
</dbReference>
<evidence type="ECO:0000256" key="6">
    <source>
        <dbReference type="SAM" id="Phobius"/>
    </source>
</evidence>
<evidence type="ECO:0000256" key="1">
    <source>
        <dbReference type="ARBA" id="ARBA00004651"/>
    </source>
</evidence>
<evidence type="ECO:0000256" key="5">
    <source>
        <dbReference type="ARBA" id="ARBA00023136"/>
    </source>
</evidence>
<evidence type="ECO:0000256" key="2">
    <source>
        <dbReference type="ARBA" id="ARBA00022475"/>
    </source>
</evidence>
<feature type="transmembrane region" description="Helical" evidence="6">
    <location>
        <begin position="134"/>
        <end position="159"/>
    </location>
</feature>
<evidence type="ECO:0000313" key="8">
    <source>
        <dbReference type="EMBL" id="EMA35820.1"/>
    </source>
</evidence>
<proteinExistence type="predicted"/>
<dbReference type="OrthoDB" id="204872at2157"/>
<feature type="transmembrane region" description="Helical" evidence="6">
    <location>
        <begin position="166"/>
        <end position="190"/>
    </location>
</feature>
<reference evidence="8 9" key="1">
    <citation type="journal article" date="2014" name="PLoS Genet.">
        <title>Phylogenetically driven sequencing of extremely halophilic archaea reveals strategies for static and dynamic osmo-response.</title>
        <authorList>
            <person name="Becker E.A."/>
            <person name="Seitzer P.M."/>
            <person name="Tritt A."/>
            <person name="Larsen D."/>
            <person name="Krusor M."/>
            <person name="Yao A.I."/>
            <person name="Wu D."/>
            <person name="Madern D."/>
            <person name="Eisen J.A."/>
            <person name="Darling A.E."/>
            <person name="Facciotti M.T."/>
        </authorList>
    </citation>
    <scope>NUCLEOTIDE SEQUENCE [LARGE SCALE GENOMIC DNA]</scope>
    <source>
        <strain evidence="8 9">100A6</strain>
    </source>
</reference>
<sequence length="279" mass="28892">MQVEAGEPRTERLTSVARTVVAVAHQRQVTLMAASLAYYLFSALLPLLLFSVIALSMLGNGSLASVMQAASGTVLPSGVSIPDQFLANSSGRLRAGALGAVILVWSALRTFGAVDGAFAAVYDEREAVSFAGKVVDAAVVFVAVALAVVAFAVVGVVLASVFGDRLLLRVVSPFFLLVALVVVFAPLYYVLPEVEGVSVAEVLPGTLLAAAVWTASAVVVRLYATTSSSVHLYGVAGGVLLVLTWLYVGGLALLVGAALNAVLADRVDPDAEWVPDTYL</sequence>
<dbReference type="Proteomes" id="UP000011566">
    <property type="component" value="Unassembled WGS sequence"/>
</dbReference>
<dbReference type="GO" id="GO:0005886">
    <property type="term" value="C:plasma membrane"/>
    <property type="evidence" value="ECO:0007669"/>
    <property type="project" value="UniProtKB-SubCell"/>
</dbReference>
<comment type="caution">
    <text evidence="8">The sequence shown here is derived from an EMBL/GenBank/DDBJ whole genome shotgun (WGS) entry which is preliminary data.</text>
</comment>
<dbReference type="RefSeq" id="WP_007695926.1">
    <property type="nucleotide sequence ID" value="NZ_AJRK01000368.1"/>
</dbReference>
<dbReference type="PANTHER" id="PTHR30213">
    <property type="entry name" value="INNER MEMBRANE PROTEIN YHJD"/>
    <property type="match status" value="1"/>
</dbReference>
<dbReference type="eggNOG" id="arCOG04965">
    <property type="taxonomic scope" value="Archaea"/>
</dbReference>